<dbReference type="RefSeq" id="WP_143006732.1">
    <property type="nucleotide sequence ID" value="NZ_FNAG01000015.1"/>
</dbReference>
<dbReference type="Gene3D" id="1.10.260.40">
    <property type="entry name" value="lambda repressor-like DNA-binding domains"/>
    <property type="match status" value="1"/>
</dbReference>
<dbReference type="Pfam" id="PF13560">
    <property type="entry name" value="HTH_31"/>
    <property type="match status" value="1"/>
</dbReference>
<dbReference type="GO" id="GO:0003677">
    <property type="term" value="F:DNA binding"/>
    <property type="evidence" value="ECO:0007669"/>
    <property type="project" value="InterPro"/>
</dbReference>
<name>A0A1G6ZQG2_9GAMM</name>
<protein>
    <submittedName>
        <fullName evidence="2">Helix-turn-helix domain-containing protein</fullName>
    </submittedName>
</protein>
<gene>
    <name evidence="2" type="ORF">SAMN04488509_11517</name>
</gene>
<dbReference type="CDD" id="cd00093">
    <property type="entry name" value="HTH_XRE"/>
    <property type="match status" value="1"/>
</dbReference>
<proteinExistence type="predicted"/>
<dbReference type="PROSITE" id="PS50943">
    <property type="entry name" value="HTH_CROC1"/>
    <property type="match status" value="1"/>
</dbReference>
<dbReference type="InterPro" id="IPR010982">
    <property type="entry name" value="Lambda_DNA-bd_dom_sf"/>
</dbReference>
<evidence type="ECO:0000259" key="1">
    <source>
        <dbReference type="PROSITE" id="PS50943"/>
    </source>
</evidence>
<organism evidence="2 3">
    <name type="scientific">Aquimonas voraii</name>
    <dbReference type="NCBI Taxonomy" id="265719"/>
    <lineage>
        <taxon>Bacteria</taxon>
        <taxon>Pseudomonadati</taxon>
        <taxon>Pseudomonadota</taxon>
        <taxon>Gammaproteobacteria</taxon>
        <taxon>Lysobacterales</taxon>
        <taxon>Lysobacteraceae</taxon>
        <taxon>Aquimonas</taxon>
    </lineage>
</organism>
<keyword evidence="3" id="KW-1185">Reference proteome</keyword>
<feature type="domain" description="HTH cro/C1-type" evidence="1">
    <location>
        <begin position="14"/>
        <end position="55"/>
    </location>
</feature>
<reference evidence="2 3" key="1">
    <citation type="submission" date="2016-10" db="EMBL/GenBank/DDBJ databases">
        <authorList>
            <person name="de Groot N.N."/>
        </authorList>
    </citation>
    <scope>NUCLEOTIDE SEQUENCE [LARGE SCALE GENOMIC DNA]</scope>
    <source>
        <strain evidence="2 3">DSM 16957</strain>
    </source>
</reference>
<dbReference type="Proteomes" id="UP000199603">
    <property type="component" value="Unassembled WGS sequence"/>
</dbReference>
<dbReference type="OrthoDB" id="7365273at2"/>
<dbReference type="EMBL" id="FNAG01000015">
    <property type="protein sequence ID" value="SDE04467.1"/>
    <property type="molecule type" value="Genomic_DNA"/>
</dbReference>
<accession>A0A1G6ZQG2</accession>
<dbReference type="AlphaFoldDB" id="A0A1G6ZQG2"/>
<evidence type="ECO:0000313" key="2">
    <source>
        <dbReference type="EMBL" id="SDE04467.1"/>
    </source>
</evidence>
<dbReference type="SUPFAM" id="SSF47413">
    <property type="entry name" value="lambda repressor-like DNA-binding domains"/>
    <property type="match status" value="1"/>
</dbReference>
<dbReference type="InterPro" id="IPR001387">
    <property type="entry name" value="Cro/C1-type_HTH"/>
</dbReference>
<evidence type="ECO:0000313" key="3">
    <source>
        <dbReference type="Proteomes" id="UP000199603"/>
    </source>
</evidence>
<sequence>MVRPARRELLGRLIRNARLARGIGVGELATRLGVSRYTVMNLERGHKAVGSDTLVDALLELGLLSNAADAALRGLDAD</sequence>